<sequence length="414" mass="45605">MTETRPTGSTASDPEPKGGRPSESRPGRDSYLDNAKGLLIVLVVIGHSIELAHGTRAEALYVMIYSFHMPAFVFITGYLTRGFTASVKGYLKIVTNLLVPYAIFQVLHRICSTILEGEDFTLSLLQPEWTLWFLLATAWWRAFTPLLMKLPHRLPIAVAVSLGAGFLPELTSTLALNRTLTLLPFFVLGLSIKPRHLELIKKHFTRVSGLITFGVLGVLALGIQGAVPNDTFFYNASFHELDGDIGQGILYRLATMATGVVGTCAVLAIVPVQKTWWTYLGKFSMYVYVLHALVIHVLRAFDLASWPSSWIDVSLVALAAVLLSLVLASRPVRVVMKPVVQPPIQKLVELVPDDKDKQGTAKQDQDTAQSKAADKPDADDPNADKQDSAAQETRESAEQDRTTRDRPTQDRPTT</sequence>
<keyword evidence="2" id="KW-0812">Transmembrane</keyword>
<dbReference type="PANTHER" id="PTHR37312:SF1">
    <property type="entry name" value="MEMBRANE-BOUND ACYLTRANSFERASE YKRP-RELATED"/>
    <property type="match status" value="1"/>
</dbReference>
<feature type="transmembrane region" description="Helical" evidence="2">
    <location>
        <begin position="279"/>
        <end position="298"/>
    </location>
</feature>
<organism evidence="4 5">
    <name type="scientific">Candidatus Avipropionibacterium avicola</name>
    <dbReference type="NCBI Taxonomy" id="2840701"/>
    <lineage>
        <taxon>Bacteria</taxon>
        <taxon>Bacillati</taxon>
        <taxon>Actinomycetota</taxon>
        <taxon>Actinomycetes</taxon>
        <taxon>Propionibacteriales</taxon>
        <taxon>Propionibacteriaceae</taxon>
        <taxon>Propionibacteriaceae incertae sedis</taxon>
        <taxon>Candidatus Avipropionibacterium</taxon>
    </lineage>
</organism>
<keyword evidence="2" id="KW-1133">Transmembrane helix</keyword>
<feature type="compositionally biased region" description="Basic and acidic residues" evidence="1">
    <location>
        <begin position="372"/>
        <end position="414"/>
    </location>
</feature>
<evidence type="ECO:0000256" key="2">
    <source>
        <dbReference type="SAM" id="Phobius"/>
    </source>
</evidence>
<evidence type="ECO:0000256" key="1">
    <source>
        <dbReference type="SAM" id="MobiDB-lite"/>
    </source>
</evidence>
<dbReference type="InterPro" id="IPR002656">
    <property type="entry name" value="Acyl_transf_3_dom"/>
</dbReference>
<keyword evidence="2" id="KW-0472">Membrane</keyword>
<keyword evidence="4" id="KW-0012">Acyltransferase</keyword>
<feature type="transmembrane region" description="Helical" evidence="2">
    <location>
        <begin position="174"/>
        <end position="192"/>
    </location>
</feature>
<reference evidence="4" key="2">
    <citation type="journal article" date="2021" name="PeerJ">
        <title>Extensive microbial diversity within the chicken gut microbiome revealed by metagenomics and culture.</title>
        <authorList>
            <person name="Gilroy R."/>
            <person name="Ravi A."/>
            <person name="Getino M."/>
            <person name="Pursley I."/>
            <person name="Horton D.L."/>
            <person name="Alikhan N.F."/>
            <person name="Baker D."/>
            <person name="Gharbi K."/>
            <person name="Hall N."/>
            <person name="Watson M."/>
            <person name="Adriaenssens E.M."/>
            <person name="Foster-Nyarko E."/>
            <person name="Jarju S."/>
            <person name="Secka A."/>
            <person name="Antonio M."/>
            <person name="Oren A."/>
            <person name="Chaudhuri R.R."/>
            <person name="La Ragione R."/>
            <person name="Hildebrand F."/>
            <person name="Pallen M.J."/>
        </authorList>
    </citation>
    <scope>NUCLEOTIDE SEQUENCE</scope>
    <source>
        <strain evidence="4">ChiGjej1B1-24693</strain>
    </source>
</reference>
<feature type="transmembrane region" description="Helical" evidence="2">
    <location>
        <begin position="204"/>
        <end position="227"/>
    </location>
</feature>
<dbReference type="PANTHER" id="PTHR37312">
    <property type="entry name" value="MEMBRANE-BOUND ACYLTRANSFERASE YKRP-RELATED"/>
    <property type="match status" value="1"/>
</dbReference>
<dbReference type="InterPro" id="IPR052734">
    <property type="entry name" value="Nod_factor_acetyltransferase"/>
</dbReference>
<feature type="transmembrane region" description="Helical" evidence="2">
    <location>
        <begin position="310"/>
        <end position="328"/>
    </location>
</feature>
<dbReference type="GO" id="GO:0016747">
    <property type="term" value="F:acyltransferase activity, transferring groups other than amino-acyl groups"/>
    <property type="evidence" value="ECO:0007669"/>
    <property type="project" value="InterPro"/>
</dbReference>
<gene>
    <name evidence="4" type="ORF">IAA98_08345</name>
</gene>
<feature type="compositionally biased region" description="Polar residues" evidence="1">
    <location>
        <begin position="1"/>
        <end position="12"/>
    </location>
</feature>
<dbReference type="EMBL" id="DVLP01000247">
    <property type="protein sequence ID" value="HIT75580.1"/>
    <property type="molecule type" value="Genomic_DNA"/>
</dbReference>
<protein>
    <submittedName>
        <fullName evidence="4">Acyltransferase family protein</fullName>
    </submittedName>
</protein>
<feature type="region of interest" description="Disordered" evidence="1">
    <location>
        <begin position="1"/>
        <end position="29"/>
    </location>
</feature>
<reference evidence="4" key="1">
    <citation type="submission" date="2020-10" db="EMBL/GenBank/DDBJ databases">
        <authorList>
            <person name="Gilroy R."/>
        </authorList>
    </citation>
    <scope>NUCLEOTIDE SEQUENCE</scope>
    <source>
        <strain evidence="4">ChiGjej1B1-24693</strain>
    </source>
</reference>
<feature type="domain" description="Acyltransferase 3" evidence="3">
    <location>
        <begin position="30"/>
        <end position="328"/>
    </location>
</feature>
<feature type="compositionally biased region" description="Basic and acidic residues" evidence="1">
    <location>
        <begin position="352"/>
        <end position="365"/>
    </location>
</feature>
<proteinExistence type="predicted"/>
<feature type="compositionally biased region" description="Basic and acidic residues" evidence="1">
    <location>
        <begin position="14"/>
        <end position="29"/>
    </location>
</feature>
<accession>A0A9D1H011</accession>
<evidence type="ECO:0000313" key="4">
    <source>
        <dbReference type="EMBL" id="HIT75580.1"/>
    </source>
</evidence>
<feature type="transmembrane region" description="Helical" evidence="2">
    <location>
        <begin position="249"/>
        <end position="272"/>
    </location>
</feature>
<comment type="caution">
    <text evidence="4">The sequence shown here is derived from an EMBL/GenBank/DDBJ whole genome shotgun (WGS) entry which is preliminary data.</text>
</comment>
<evidence type="ECO:0000259" key="3">
    <source>
        <dbReference type="Pfam" id="PF01757"/>
    </source>
</evidence>
<feature type="region of interest" description="Disordered" evidence="1">
    <location>
        <begin position="351"/>
        <end position="414"/>
    </location>
</feature>
<name>A0A9D1H011_9ACTN</name>
<dbReference type="Pfam" id="PF01757">
    <property type="entry name" value="Acyl_transf_3"/>
    <property type="match status" value="1"/>
</dbReference>
<evidence type="ECO:0000313" key="5">
    <source>
        <dbReference type="Proteomes" id="UP000886842"/>
    </source>
</evidence>
<dbReference type="Proteomes" id="UP000886842">
    <property type="component" value="Unassembled WGS sequence"/>
</dbReference>
<dbReference type="AlphaFoldDB" id="A0A9D1H011"/>
<feature type="transmembrane region" description="Helical" evidence="2">
    <location>
        <begin position="59"/>
        <end position="78"/>
    </location>
</feature>
<keyword evidence="4" id="KW-0808">Transferase</keyword>